<dbReference type="SMART" id="SM00062">
    <property type="entry name" value="PBPb"/>
    <property type="match status" value="1"/>
</dbReference>
<dbReference type="Pfam" id="PF02899">
    <property type="entry name" value="Phage_int_SAM_1"/>
    <property type="match status" value="1"/>
</dbReference>
<keyword evidence="6" id="KW-0804">Transcription</keyword>
<dbReference type="InterPro" id="IPR004107">
    <property type="entry name" value="Integrase_SAM-like_N"/>
</dbReference>
<evidence type="ECO:0000259" key="7">
    <source>
        <dbReference type="PROSITE" id="PS00715"/>
    </source>
</evidence>
<evidence type="ECO:0000256" key="3">
    <source>
        <dbReference type="ARBA" id="ARBA00023015"/>
    </source>
</evidence>
<dbReference type="InterPro" id="IPR016181">
    <property type="entry name" value="Acyl_CoA_acyltransferase"/>
</dbReference>
<dbReference type="Gene3D" id="3.40.640.10">
    <property type="entry name" value="Type I PLP-dependent aspartate aminotransferase-like (Major domain)"/>
    <property type="match status" value="1"/>
</dbReference>
<protein>
    <submittedName>
        <fullName evidence="8">Cystine-binding periplasmic protein</fullName>
    </submittedName>
</protein>
<dbReference type="InterPro" id="IPR000943">
    <property type="entry name" value="RNA_pol_sigma70"/>
</dbReference>
<dbReference type="InterPro" id="IPR014284">
    <property type="entry name" value="RNA_pol_sigma-70_dom"/>
</dbReference>
<name>A0A0A2V8L7_BEABA</name>
<dbReference type="NCBIfam" id="NF005413">
    <property type="entry name" value="PRK06986.1"/>
    <property type="match status" value="1"/>
</dbReference>
<evidence type="ECO:0000256" key="4">
    <source>
        <dbReference type="ARBA" id="ARBA00023082"/>
    </source>
</evidence>
<dbReference type="HAMAP" id="MF_00962">
    <property type="entry name" value="Sigma70_FliA"/>
    <property type="match status" value="1"/>
</dbReference>
<dbReference type="InterPro" id="IPR007630">
    <property type="entry name" value="RNA_pol_sigma70_r4"/>
</dbReference>
<keyword evidence="3" id="KW-0805">Transcription regulation</keyword>
<dbReference type="Pfam" id="PF04545">
    <property type="entry name" value="Sigma70_r4"/>
    <property type="match status" value="1"/>
</dbReference>
<evidence type="ECO:0000256" key="1">
    <source>
        <dbReference type="ARBA" id="ARBA00004196"/>
    </source>
</evidence>
<accession>A0A0A2V8L7</accession>
<keyword evidence="2" id="KW-0732">Signal</keyword>
<reference evidence="8 9" key="1">
    <citation type="submission" date="2012-10" db="EMBL/GenBank/DDBJ databases">
        <title>Genome sequencing and analysis of entomopathogenic fungi Beauveria bassiana D1-5.</title>
        <authorList>
            <person name="Li Q."/>
            <person name="Wang L."/>
            <person name="Zhang Z."/>
            <person name="Wang Q."/>
            <person name="Ren J."/>
            <person name="Wang M."/>
            <person name="Xu W."/>
            <person name="Wang J."/>
            <person name="Lu Y."/>
            <person name="Du Q."/>
            <person name="Sun Z."/>
        </authorList>
    </citation>
    <scope>NUCLEOTIDE SEQUENCE [LARGE SCALE GENOMIC DNA]</scope>
    <source>
        <strain evidence="8 9">D1-5</strain>
    </source>
</reference>
<dbReference type="GO" id="GO:0016747">
    <property type="term" value="F:acyltransferase activity, transferring groups other than amino-acyl groups"/>
    <property type="evidence" value="ECO:0007669"/>
    <property type="project" value="InterPro"/>
</dbReference>
<dbReference type="InterPro" id="IPR022523">
    <property type="entry name" value="Flagellar_regulator_FliZ"/>
</dbReference>
<dbReference type="SUPFAM" id="SSF53850">
    <property type="entry name" value="Periplasmic binding protein-like II"/>
    <property type="match status" value="1"/>
</dbReference>
<keyword evidence="5" id="KW-0238">DNA-binding</keyword>
<gene>
    <name evidence="8" type="ORF">BBAD15_g10906</name>
</gene>
<dbReference type="Pfam" id="PF01041">
    <property type="entry name" value="DegT_DnrJ_EryC1"/>
    <property type="match status" value="1"/>
</dbReference>
<dbReference type="NCBIfam" id="TIGR02937">
    <property type="entry name" value="sigma70-ECF"/>
    <property type="match status" value="1"/>
</dbReference>
<dbReference type="SUPFAM" id="SSF55729">
    <property type="entry name" value="Acyl-CoA N-acyltransferases (Nat)"/>
    <property type="match status" value="1"/>
</dbReference>
<dbReference type="EMBL" id="ANFO01001147">
    <property type="protein sequence ID" value="KGQ03863.1"/>
    <property type="molecule type" value="Genomic_DNA"/>
</dbReference>
<dbReference type="STRING" id="1245745.A0A0A2V8L7"/>
<dbReference type="AlphaFoldDB" id="A0A0A2V8L7"/>
<dbReference type="PROSITE" id="PS00715">
    <property type="entry name" value="SIGMA70_1"/>
    <property type="match status" value="1"/>
</dbReference>
<dbReference type="Gene3D" id="1.20.140.160">
    <property type="match status" value="1"/>
</dbReference>
<dbReference type="PROSITE" id="PS01039">
    <property type="entry name" value="SBP_BACTERIAL_3"/>
    <property type="match status" value="1"/>
</dbReference>
<dbReference type="SUPFAM" id="SSF88946">
    <property type="entry name" value="Sigma2 domain of RNA polymerase sigma factors"/>
    <property type="match status" value="1"/>
</dbReference>
<dbReference type="Gene3D" id="1.10.1740.10">
    <property type="match status" value="1"/>
</dbReference>
<dbReference type="NCBIfam" id="TIGR02479">
    <property type="entry name" value="FliA_WhiG"/>
    <property type="match status" value="1"/>
</dbReference>
<dbReference type="InterPro" id="IPR018313">
    <property type="entry name" value="SBP_3_CS"/>
</dbReference>
<dbReference type="InterPro" id="IPR015421">
    <property type="entry name" value="PyrdxlP-dep_Trfase_major"/>
</dbReference>
<dbReference type="Pfam" id="PF04539">
    <property type="entry name" value="Sigma70_r3"/>
    <property type="match status" value="1"/>
</dbReference>
<dbReference type="Proteomes" id="UP000030106">
    <property type="component" value="Unassembled WGS sequence"/>
</dbReference>
<dbReference type="GO" id="GO:0003677">
    <property type="term" value="F:DNA binding"/>
    <property type="evidence" value="ECO:0007669"/>
    <property type="project" value="UniProtKB-KW"/>
</dbReference>
<dbReference type="SUPFAM" id="SSF88659">
    <property type="entry name" value="Sigma3 and sigma4 domains of RNA polymerase sigma factors"/>
    <property type="match status" value="2"/>
</dbReference>
<dbReference type="InterPro" id="IPR000182">
    <property type="entry name" value="GNAT_dom"/>
</dbReference>
<dbReference type="GO" id="GO:0016020">
    <property type="term" value="C:membrane"/>
    <property type="evidence" value="ECO:0007669"/>
    <property type="project" value="InterPro"/>
</dbReference>
<dbReference type="FunFam" id="1.10.1740.10:FF:000002">
    <property type="entry name" value="RNA polymerase sigma factor FliA"/>
    <property type="match status" value="1"/>
</dbReference>
<dbReference type="InterPro" id="IPR012845">
    <property type="entry name" value="RNA_pol_sigma_FliA_WhiG"/>
</dbReference>
<sequence>MGNNVFVTSPLLPPLEEFLPYMEKIWKNRILTNGGEFHQQLEQALAEYLGALRVTGEVITTPYSFVATSHTLLWNRLTPVFADIDPKTFNINPDRVEELITPQTTAIMPVHCYGIPCEVDKLQQIADIYGLKVIYDAAHAFGVRQNGMSILNHGDLSVLSFHATKVFNTFEGGAIICHDERTKQRIDYLKNFGFAGETRVVAPGINAKMNEMEAAFGLLQLQHIDNALAARAAIYQRQGWINRNRILLDGQPGTFTLPLKKASRFLNINCRTLSEEPFRTRLLNQLHAAYRHAPYANDIFPVLEEIVEFESSDLFAYLHHSLKVLKRVLSLKSCVQDIILHLKGGEPGFVKQLTARVDIEGYARKIKTHAHCFEAWEQDTLIGLVAAYLNAELRFGYITNVSVLPGFQSRGIANLLLNKWLFIVNSLYTAEGVMDKHSLWQRYVPLVRHEALRLQVRLPASVELDDLLQAGGIGLLNAVERYDALQGTAFTTYAVQRIRGAMLDELRSRDWVPRSVRRNARGVAQAIGQLEQELGRNATETEVAERLDIPLEEYRQMLLDTNNSQLFSYDEWREEHGDSIELVTEEHQQANPLQQLLDSNLRQRVMEAIEALPEREQLVLTLYYQEELNLKEIGAVLDVGSAAQLSDDLGIIMTVQQSKRRPLSRYLKDFKHTQTHCAHCSKLLDRITLTRSGVIINKATIAQLDTLIDEATWLIEQKEWMALCRFCGDLHCKEQNNYFDIIGFKQYLFEQTEMSHGTIREYVVRLRRLGNHLSEHKVPLPGSLQGLLDETLDAWLPRTSTNNYRIALRKYWQFQALMGVMAVALVAGASVKTFAAENLLNKVKERGTLLVGLEGTYPPFSFQGDDGKLTGFEVEFAEQLAQHLGVKAALKPTKWDGMLASLDSKRIDVVINQVTISDERKKKYDFSTPYTISGIQALVKKGNEGGIKTAADLKGKKVGVGLGTNYEQWLRENVPGVDIRTYDDDPTKYQDLRVGRIDAILVDRLAALDLVKKTNNTLAVAGDAFSRQEAGVAVRKGNEDLLKAIDAAIAEMQKDGSLAKLSDKWFGADVTK</sequence>
<dbReference type="Pfam" id="PF00497">
    <property type="entry name" value="SBP_bac_3"/>
    <property type="match status" value="1"/>
</dbReference>
<dbReference type="Pfam" id="PF04542">
    <property type="entry name" value="Sigma70_r2"/>
    <property type="match status" value="1"/>
</dbReference>
<comment type="caution">
    <text evidence="8">The sequence shown here is derived from an EMBL/GenBank/DDBJ whole genome shotgun (WGS) entry which is preliminary data.</text>
</comment>
<dbReference type="GO" id="GO:0003899">
    <property type="term" value="F:DNA-directed RNA polymerase activity"/>
    <property type="evidence" value="ECO:0007669"/>
    <property type="project" value="InterPro"/>
</dbReference>
<evidence type="ECO:0000313" key="9">
    <source>
        <dbReference type="Proteomes" id="UP000030106"/>
    </source>
</evidence>
<dbReference type="InterPro" id="IPR015424">
    <property type="entry name" value="PyrdxlP-dep_Trfase"/>
</dbReference>
<dbReference type="NCBIfam" id="NF008426">
    <property type="entry name" value="PRK11260.1"/>
    <property type="match status" value="1"/>
</dbReference>
<dbReference type="GO" id="GO:0015074">
    <property type="term" value="P:DNA integration"/>
    <property type="evidence" value="ECO:0007669"/>
    <property type="project" value="InterPro"/>
</dbReference>
<dbReference type="CDD" id="cd06171">
    <property type="entry name" value="Sigma70_r4"/>
    <property type="match status" value="1"/>
</dbReference>
<dbReference type="InterPro" id="IPR001320">
    <property type="entry name" value="Iontro_rcpt_C"/>
</dbReference>
<dbReference type="HOGENOM" id="CLU_287417_0_0_1"/>
<evidence type="ECO:0000256" key="5">
    <source>
        <dbReference type="ARBA" id="ARBA00023125"/>
    </source>
</evidence>
<dbReference type="SUPFAM" id="SSF53383">
    <property type="entry name" value="PLP-dependent transferases"/>
    <property type="match status" value="1"/>
</dbReference>
<dbReference type="Gene3D" id="3.40.190.10">
    <property type="entry name" value="Periplasmic binding protein-like II"/>
    <property type="match status" value="2"/>
</dbReference>
<dbReference type="InterPro" id="IPR013325">
    <property type="entry name" value="RNA_pol_sigma_r2"/>
</dbReference>
<keyword evidence="4" id="KW-0731">Sigma factor</keyword>
<dbReference type="Pfam" id="PF00583">
    <property type="entry name" value="Acetyltransf_1"/>
    <property type="match status" value="1"/>
</dbReference>
<dbReference type="InterPro" id="IPR007627">
    <property type="entry name" value="RNA_pol_sigma70_r2"/>
</dbReference>
<dbReference type="GO" id="GO:0015276">
    <property type="term" value="F:ligand-gated monoatomic ion channel activity"/>
    <property type="evidence" value="ECO:0007669"/>
    <property type="project" value="InterPro"/>
</dbReference>
<dbReference type="InterPro" id="IPR013324">
    <property type="entry name" value="RNA_pol_sigma_r3/r4-like"/>
</dbReference>
<organism evidence="8 9">
    <name type="scientific">Beauveria bassiana D1-5</name>
    <dbReference type="NCBI Taxonomy" id="1245745"/>
    <lineage>
        <taxon>Eukaryota</taxon>
        <taxon>Fungi</taxon>
        <taxon>Dikarya</taxon>
        <taxon>Ascomycota</taxon>
        <taxon>Pezizomycotina</taxon>
        <taxon>Sordariomycetes</taxon>
        <taxon>Hypocreomycetidae</taxon>
        <taxon>Hypocreales</taxon>
        <taxon>Cordycipitaceae</taxon>
        <taxon>Beauveria</taxon>
    </lineage>
</organism>
<dbReference type="InterPro" id="IPR001638">
    <property type="entry name" value="Solute-binding_3/MltF_N"/>
</dbReference>
<dbReference type="InterPro" id="IPR000653">
    <property type="entry name" value="DegT/StrS_aminotransferase"/>
</dbReference>
<proteinExistence type="inferred from homology"/>
<dbReference type="GO" id="GO:0016987">
    <property type="term" value="F:sigma factor activity"/>
    <property type="evidence" value="ECO:0007669"/>
    <property type="project" value="UniProtKB-KW"/>
</dbReference>
<dbReference type="NCBIfam" id="TIGR03823">
    <property type="entry name" value="FliZ"/>
    <property type="match status" value="1"/>
</dbReference>
<comment type="subcellular location">
    <subcellularLocation>
        <location evidence="1">Cell envelope</location>
    </subcellularLocation>
</comment>
<dbReference type="GO" id="GO:0006352">
    <property type="term" value="P:DNA-templated transcription initiation"/>
    <property type="evidence" value="ECO:0007669"/>
    <property type="project" value="InterPro"/>
</dbReference>
<evidence type="ECO:0000256" key="6">
    <source>
        <dbReference type="ARBA" id="ARBA00023163"/>
    </source>
</evidence>
<dbReference type="CDD" id="cd13712">
    <property type="entry name" value="PBP2_FliY"/>
    <property type="match status" value="1"/>
</dbReference>
<dbReference type="PANTHER" id="PTHR35936:SF35">
    <property type="entry name" value="L-CYSTINE-BINDING PROTEIN TCYJ"/>
    <property type="match status" value="1"/>
</dbReference>
<dbReference type="CDD" id="cd04301">
    <property type="entry name" value="NAT_SF"/>
    <property type="match status" value="1"/>
</dbReference>
<dbReference type="InterPro" id="IPR007624">
    <property type="entry name" value="RNA_pol_sigma70_r3"/>
</dbReference>
<feature type="domain" description="RNA polymerase sigma-70" evidence="7">
    <location>
        <begin position="466"/>
        <end position="479"/>
    </location>
</feature>
<dbReference type="PANTHER" id="PTHR35936">
    <property type="entry name" value="MEMBRANE-BOUND LYTIC MUREIN TRANSGLYCOSYLASE F"/>
    <property type="match status" value="1"/>
</dbReference>
<dbReference type="InterPro" id="IPR028617">
    <property type="entry name" value="Sigma70_FliA"/>
</dbReference>
<evidence type="ECO:0000313" key="8">
    <source>
        <dbReference type="EMBL" id="KGQ03863.1"/>
    </source>
</evidence>
<dbReference type="Gene3D" id="3.40.630.30">
    <property type="match status" value="1"/>
</dbReference>
<evidence type="ECO:0000256" key="2">
    <source>
        <dbReference type="ARBA" id="ARBA00022729"/>
    </source>
</evidence>
<dbReference type="SMART" id="SM00079">
    <property type="entry name" value="PBPe"/>
    <property type="match status" value="1"/>
</dbReference>